<dbReference type="InterPro" id="IPR029063">
    <property type="entry name" value="SAM-dependent_MTases_sf"/>
</dbReference>
<dbReference type="Gene3D" id="3.40.50.150">
    <property type="entry name" value="Vaccinia Virus protein VP39"/>
    <property type="match status" value="1"/>
</dbReference>
<evidence type="ECO:0000256" key="8">
    <source>
        <dbReference type="ARBA" id="ARBA00023242"/>
    </source>
</evidence>
<evidence type="ECO:0000256" key="5">
    <source>
        <dbReference type="ARBA" id="ARBA00022603"/>
    </source>
</evidence>
<dbReference type="CDD" id="cd02440">
    <property type="entry name" value="AdoMet_MTases"/>
    <property type="match status" value="1"/>
</dbReference>
<proteinExistence type="inferred from homology"/>
<feature type="region of interest" description="Disordered" evidence="10">
    <location>
        <begin position="1"/>
        <end position="34"/>
    </location>
</feature>
<evidence type="ECO:0000256" key="9">
    <source>
        <dbReference type="ARBA" id="ARBA00038126"/>
    </source>
</evidence>
<keyword evidence="7" id="KW-0949">S-adenosyl-L-methionine</keyword>
<keyword evidence="5" id="KW-0489">Methyltransferase</keyword>
<dbReference type="PANTHER" id="PTHR14614:SF39">
    <property type="entry name" value="HISTIDINE PROTEIN METHYLTRANSFERASE 1 HOMOLOG"/>
    <property type="match status" value="1"/>
</dbReference>
<dbReference type="EMBL" id="GGFK01012294">
    <property type="protein sequence ID" value="MBW45615.1"/>
    <property type="molecule type" value="Transcribed_RNA"/>
</dbReference>
<keyword evidence="8" id="KW-0539">Nucleus</keyword>
<dbReference type="Pfam" id="PF10294">
    <property type="entry name" value="Methyltransf_16"/>
    <property type="match status" value="1"/>
</dbReference>
<evidence type="ECO:0000313" key="11">
    <source>
        <dbReference type="EMBL" id="MBW45615.1"/>
    </source>
</evidence>
<dbReference type="GO" id="GO:0018064">
    <property type="term" value="F:protein-L-histidine N-tele-methyltransferase activity"/>
    <property type="evidence" value="ECO:0007669"/>
    <property type="project" value="UniProtKB-EC"/>
</dbReference>
<comment type="similarity">
    <text evidence="9">Belongs to the methyltransferase superfamily. METTL18 family.</text>
</comment>
<keyword evidence="6" id="KW-0808">Transferase</keyword>
<reference evidence="11" key="1">
    <citation type="submission" date="2018-01" db="EMBL/GenBank/DDBJ databases">
        <title>An insight into the sialome of Amazonian anophelines.</title>
        <authorList>
            <person name="Ribeiro J.M."/>
            <person name="Scarpassa V."/>
            <person name="Calvo E."/>
        </authorList>
    </citation>
    <scope>NUCLEOTIDE SEQUENCE</scope>
    <source>
        <tissue evidence="11">Salivary glands</tissue>
    </source>
</reference>
<dbReference type="EC" id="2.1.1.85" evidence="3"/>
<comment type="subcellular location">
    <subcellularLocation>
        <location evidence="2">Cytoplasm</location>
    </subcellularLocation>
    <subcellularLocation>
        <location evidence="1">Nucleus</location>
    </subcellularLocation>
</comment>
<evidence type="ECO:0000256" key="1">
    <source>
        <dbReference type="ARBA" id="ARBA00004123"/>
    </source>
</evidence>
<organism evidence="11">
    <name type="scientific">Anopheles triannulatus</name>
    <dbReference type="NCBI Taxonomy" id="58253"/>
    <lineage>
        <taxon>Eukaryota</taxon>
        <taxon>Metazoa</taxon>
        <taxon>Ecdysozoa</taxon>
        <taxon>Arthropoda</taxon>
        <taxon>Hexapoda</taxon>
        <taxon>Insecta</taxon>
        <taxon>Pterygota</taxon>
        <taxon>Neoptera</taxon>
        <taxon>Endopterygota</taxon>
        <taxon>Diptera</taxon>
        <taxon>Nematocera</taxon>
        <taxon>Culicoidea</taxon>
        <taxon>Culicidae</taxon>
        <taxon>Anophelinae</taxon>
        <taxon>Anopheles</taxon>
    </lineage>
</organism>
<dbReference type="PANTHER" id="PTHR14614">
    <property type="entry name" value="HEPATOCELLULAR CARCINOMA-ASSOCIATED ANTIGEN"/>
    <property type="match status" value="1"/>
</dbReference>
<feature type="compositionally biased region" description="Basic and acidic residues" evidence="10">
    <location>
        <begin position="1"/>
        <end position="31"/>
    </location>
</feature>
<dbReference type="GO" id="GO:0032259">
    <property type="term" value="P:methylation"/>
    <property type="evidence" value="ECO:0007669"/>
    <property type="project" value="UniProtKB-KW"/>
</dbReference>
<sequence>MFKFGFKVDSETEAGDKDEQKSEQSNSEKEASSAPAAYPCEELAMLPEPPTINPDVVNSFQAAPHCTIEYLNNLALLDETFDEDVLNAESDHSDLVPGCYEGGLKVWECTFDLGQFLATEDRKKIVGKKVLDLGCGAGILGIEAKLLGAAEVHFQDYNKDVLTKLTMVNYDINCRSDDSAKKGDSSVRFFSGDWASFTEKYDTKYDLILSSETIYNTGNYRKLLDLFDRKLSKKGAVYLAAKTYYFGVGGGTRLFETEMEEDDRFRCKVVWKCNSGVKREILKIMKRDED</sequence>
<evidence type="ECO:0000256" key="7">
    <source>
        <dbReference type="ARBA" id="ARBA00022691"/>
    </source>
</evidence>
<accession>A0A2M4AXZ2</accession>
<evidence type="ECO:0000256" key="3">
    <source>
        <dbReference type="ARBA" id="ARBA00012533"/>
    </source>
</evidence>
<evidence type="ECO:0000256" key="4">
    <source>
        <dbReference type="ARBA" id="ARBA00022490"/>
    </source>
</evidence>
<dbReference type="GO" id="GO:0005634">
    <property type="term" value="C:nucleus"/>
    <property type="evidence" value="ECO:0007669"/>
    <property type="project" value="UniProtKB-SubCell"/>
</dbReference>
<name>A0A2M4AXZ2_9DIPT</name>
<dbReference type="SUPFAM" id="SSF53335">
    <property type="entry name" value="S-adenosyl-L-methionine-dependent methyltransferases"/>
    <property type="match status" value="1"/>
</dbReference>
<keyword evidence="4" id="KW-0963">Cytoplasm</keyword>
<evidence type="ECO:0000256" key="2">
    <source>
        <dbReference type="ARBA" id="ARBA00004496"/>
    </source>
</evidence>
<dbReference type="InterPro" id="IPR019410">
    <property type="entry name" value="Methyltransf_16"/>
</dbReference>
<protein>
    <recommendedName>
        <fullName evidence="3">protein-histidine N-methyltransferase</fullName>
        <ecNumber evidence="3">2.1.1.85</ecNumber>
    </recommendedName>
</protein>
<dbReference type="AlphaFoldDB" id="A0A2M4AXZ2"/>
<evidence type="ECO:0000256" key="6">
    <source>
        <dbReference type="ARBA" id="ARBA00022679"/>
    </source>
</evidence>
<dbReference type="GO" id="GO:0005737">
    <property type="term" value="C:cytoplasm"/>
    <property type="evidence" value="ECO:0007669"/>
    <property type="project" value="UniProtKB-SubCell"/>
</dbReference>
<evidence type="ECO:0000256" key="10">
    <source>
        <dbReference type="SAM" id="MobiDB-lite"/>
    </source>
</evidence>